<dbReference type="RefSeq" id="WP_188743889.1">
    <property type="nucleotide sequence ID" value="NZ_BAABFW010000040.1"/>
</dbReference>
<reference evidence="2" key="1">
    <citation type="journal article" date="2014" name="Int. J. Syst. Evol. Microbiol.">
        <title>Complete genome sequence of Corynebacterium casei LMG S-19264T (=DSM 44701T), isolated from a smear-ripened cheese.</title>
        <authorList>
            <consortium name="US DOE Joint Genome Institute (JGI-PGF)"/>
            <person name="Walter F."/>
            <person name="Albersmeier A."/>
            <person name="Kalinowski J."/>
            <person name="Ruckert C."/>
        </authorList>
    </citation>
    <scope>NUCLEOTIDE SEQUENCE</scope>
    <source>
        <strain evidence="2">CGMCC 1.8984</strain>
    </source>
</reference>
<protein>
    <submittedName>
        <fullName evidence="2">Uncharacterized protein</fullName>
    </submittedName>
</protein>
<feature type="region of interest" description="Disordered" evidence="1">
    <location>
        <begin position="176"/>
        <end position="203"/>
    </location>
</feature>
<comment type="caution">
    <text evidence="2">The sequence shown here is derived from an EMBL/GenBank/DDBJ whole genome shotgun (WGS) entry which is preliminary data.</text>
</comment>
<organism evidence="2 3">
    <name type="scientific">Agromyces bauzanensis</name>
    <dbReference type="NCBI Taxonomy" id="1308924"/>
    <lineage>
        <taxon>Bacteria</taxon>
        <taxon>Bacillati</taxon>
        <taxon>Actinomycetota</taxon>
        <taxon>Actinomycetes</taxon>
        <taxon>Micrococcales</taxon>
        <taxon>Microbacteriaceae</taxon>
        <taxon>Agromyces</taxon>
    </lineage>
</organism>
<gene>
    <name evidence="2" type="ORF">GCM10011372_26340</name>
</gene>
<sequence length="203" mass="21123">MLGPIGASAVDNDNVLDVCTAEVSAGEAADLAASGFDVSDSGYTESGVSVDVVLTDEEAKSLRDRGVDVKVKSTRTASPLGNWLRSRRSRATRCGARGTRPAASPDELHQLAKDNRRSLGEVTLKYSVHGADPASASTEEWTGGDRYGGQTGVHYAIMSGFVTGTSLGDSVEVRFEGGGEGGERGVPRRPGRAGPVPCSRRIG</sequence>
<name>A0A917PP60_9MICO</name>
<keyword evidence="3" id="KW-1185">Reference proteome</keyword>
<feature type="compositionally biased region" description="Basic and acidic residues" evidence="1">
    <location>
        <begin position="176"/>
        <end position="186"/>
    </location>
</feature>
<proteinExistence type="predicted"/>
<reference evidence="2" key="2">
    <citation type="submission" date="2020-09" db="EMBL/GenBank/DDBJ databases">
        <authorList>
            <person name="Sun Q."/>
            <person name="Zhou Y."/>
        </authorList>
    </citation>
    <scope>NUCLEOTIDE SEQUENCE</scope>
    <source>
        <strain evidence="2">CGMCC 1.8984</strain>
    </source>
</reference>
<evidence type="ECO:0000313" key="3">
    <source>
        <dbReference type="Proteomes" id="UP000636956"/>
    </source>
</evidence>
<evidence type="ECO:0000256" key="1">
    <source>
        <dbReference type="SAM" id="MobiDB-lite"/>
    </source>
</evidence>
<dbReference type="Proteomes" id="UP000636956">
    <property type="component" value="Unassembled WGS sequence"/>
</dbReference>
<evidence type="ECO:0000313" key="2">
    <source>
        <dbReference type="EMBL" id="GGJ86653.1"/>
    </source>
</evidence>
<dbReference type="EMBL" id="BMMD01000015">
    <property type="protein sequence ID" value="GGJ86653.1"/>
    <property type="molecule type" value="Genomic_DNA"/>
</dbReference>
<dbReference type="AlphaFoldDB" id="A0A917PP60"/>
<accession>A0A917PP60</accession>